<dbReference type="InterPro" id="IPR004827">
    <property type="entry name" value="bZIP"/>
</dbReference>
<dbReference type="AlphaFoldDB" id="A0A6A6H5M5"/>
<dbReference type="PROSITE" id="PS50217">
    <property type="entry name" value="BZIP"/>
    <property type="match status" value="1"/>
</dbReference>
<feature type="coiled-coil region" evidence="1">
    <location>
        <begin position="203"/>
        <end position="237"/>
    </location>
</feature>
<feature type="compositionally biased region" description="Polar residues" evidence="2">
    <location>
        <begin position="43"/>
        <end position="81"/>
    </location>
</feature>
<name>A0A6A6H5M5_VIRVR</name>
<dbReference type="Proteomes" id="UP000800092">
    <property type="component" value="Unassembled WGS sequence"/>
</dbReference>
<evidence type="ECO:0000256" key="2">
    <source>
        <dbReference type="SAM" id="MobiDB-lite"/>
    </source>
</evidence>
<protein>
    <recommendedName>
        <fullName evidence="3">BZIP domain-containing protein</fullName>
    </recommendedName>
</protein>
<gene>
    <name evidence="4" type="ORF">EV356DRAFT_504011</name>
</gene>
<reference evidence="4" key="1">
    <citation type="journal article" date="2020" name="Stud. Mycol.">
        <title>101 Dothideomycetes genomes: a test case for predicting lifestyles and emergence of pathogens.</title>
        <authorList>
            <person name="Haridas S."/>
            <person name="Albert R."/>
            <person name="Binder M."/>
            <person name="Bloem J."/>
            <person name="Labutti K."/>
            <person name="Salamov A."/>
            <person name="Andreopoulos B."/>
            <person name="Baker S."/>
            <person name="Barry K."/>
            <person name="Bills G."/>
            <person name="Bluhm B."/>
            <person name="Cannon C."/>
            <person name="Castanera R."/>
            <person name="Culley D."/>
            <person name="Daum C."/>
            <person name="Ezra D."/>
            <person name="Gonzalez J."/>
            <person name="Henrissat B."/>
            <person name="Kuo A."/>
            <person name="Liang C."/>
            <person name="Lipzen A."/>
            <person name="Lutzoni F."/>
            <person name="Magnuson J."/>
            <person name="Mondo S."/>
            <person name="Nolan M."/>
            <person name="Ohm R."/>
            <person name="Pangilinan J."/>
            <person name="Park H.-J."/>
            <person name="Ramirez L."/>
            <person name="Alfaro M."/>
            <person name="Sun H."/>
            <person name="Tritt A."/>
            <person name="Yoshinaga Y."/>
            <person name="Zwiers L.-H."/>
            <person name="Turgeon B."/>
            <person name="Goodwin S."/>
            <person name="Spatafora J."/>
            <person name="Crous P."/>
            <person name="Grigoriev I."/>
        </authorList>
    </citation>
    <scope>NUCLEOTIDE SEQUENCE</scope>
    <source>
        <strain evidence="4">Tuck. ex Michener</strain>
    </source>
</reference>
<proteinExistence type="predicted"/>
<dbReference type="PROSITE" id="PS00036">
    <property type="entry name" value="BZIP_BASIC"/>
    <property type="match status" value="1"/>
</dbReference>
<dbReference type="OrthoDB" id="5419235at2759"/>
<accession>A0A6A6H5M5</accession>
<dbReference type="Pfam" id="PF07716">
    <property type="entry name" value="bZIP_2"/>
    <property type="match status" value="1"/>
</dbReference>
<feature type="domain" description="BZIP" evidence="3">
    <location>
        <begin position="191"/>
        <end position="237"/>
    </location>
</feature>
<evidence type="ECO:0000256" key="1">
    <source>
        <dbReference type="SAM" id="Coils"/>
    </source>
</evidence>
<dbReference type="InterPro" id="IPR046347">
    <property type="entry name" value="bZIP_sf"/>
</dbReference>
<feature type="compositionally biased region" description="Polar residues" evidence="2">
    <location>
        <begin position="124"/>
        <end position="138"/>
    </location>
</feature>
<dbReference type="GO" id="GO:0003700">
    <property type="term" value="F:DNA-binding transcription factor activity"/>
    <property type="evidence" value="ECO:0007669"/>
    <property type="project" value="InterPro"/>
</dbReference>
<feature type="compositionally biased region" description="Polar residues" evidence="2">
    <location>
        <begin position="148"/>
        <end position="168"/>
    </location>
</feature>
<dbReference type="SUPFAM" id="SSF57959">
    <property type="entry name" value="Leucine zipper domain"/>
    <property type="match status" value="1"/>
</dbReference>
<evidence type="ECO:0000313" key="5">
    <source>
        <dbReference type="Proteomes" id="UP000800092"/>
    </source>
</evidence>
<dbReference type="Gene3D" id="3.30.160.60">
    <property type="entry name" value="Classic Zinc Finger"/>
    <property type="match status" value="1"/>
</dbReference>
<dbReference type="EMBL" id="ML991809">
    <property type="protein sequence ID" value="KAF2233159.1"/>
    <property type="molecule type" value="Genomic_DNA"/>
</dbReference>
<sequence>MFADMNENSAASLGGWTDGFGTQSMTDAEMAAHITNFTSINGNNNEFQQSTSTGGTISPSDLVNESVPNSTAMTNLTSPSPWETPLDDFETSPLFDGLQGDPTLGSSDQWFSLFPDQEHDNDVIQRSTSQRSFDSAASASPIVLHPGGQSNRKMSTTASPAVKHSQTAGVHKKNRELPPILADPGDPIAVKRARNTAAARKSRDRKVKKFEDMEGEIMALRREKADLQAEMEEWKKRALARGS</sequence>
<feature type="region of interest" description="Disordered" evidence="2">
    <location>
        <begin position="43"/>
        <end position="187"/>
    </location>
</feature>
<evidence type="ECO:0000313" key="4">
    <source>
        <dbReference type="EMBL" id="KAF2233159.1"/>
    </source>
</evidence>
<keyword evidence="5" id="KW-1185">Reference proteome</keyword>
<organism evidence="4 5">
    <name type="scientific">Viridothelium virens</name>
    <name type="common">Speckled blister lichen</name>
    <name type="synonym">Trypethelium virens</name>
    <dbReference type="NCBI Taxonomy" id="1048519"/>
    <lineage>
        <taxon>Eukaryota</taxon>
        <taxon>Fungi</taxon>
        <taxon>Dikarya</taxon>
        <taxon>Ascomycota</taxon>
        <taxon>Pezizomycotina</taxon>
        <taxon>Dothideomycetes</taxon>
        <taxon>Dothideomycetes incertae sedis</taxon>
        <taxon>Trypetheliales</taxon>
        <taxon>Trypetheliaceae</taxon>
        <taxon>Viridothelium</taxon>
    </lineage>
</organism>
<evidence type="ECO:0000259" key="3">
    <source>
        <dbReference type="PROSITE" id="PS50217"/>
    </source>
</evidence>
<keyword evidence="1" id="KW-0175">Coiled coil</keyword>
<dbReference type="CDD" id="cd12193">
    <property type="entry name" value="bZIP_GCN4"/>
    <property type="match status" value="1"/>
</dbReference>